<feature type="domain" description="Pyrroline-5-carboxylate reductase dimerisation" evidence="2">
    <location>
        <begin position="18"/>
        <end position="112"/>
    </location>
</feature>
<protein>
    <submittedName>
        <fullName evidence="3">Pyrroline-5-carboxylate reductase</fullName>
        <ecNumber evidence="3">1.5.1.2</ecNumber>
    </submittedName>
</protein>
<dbReference type="PROSITE" id="PS00521">
    <property type="entry name" value="P5CR"/>
    <property type="match status" value="1"/>
</dbReference>
<dbReference type="AlphaFoldDB" id="A0A645HLS2"/>
<dbReference type="PANTHER" id="PTHR11645:SF0">
    <property type="entry name" value="PYRROLINE-5-CARBOXYLATE REDUCTASE 3"/>
    <property type="match status" value="1"/>
</dbReference>
<evidence type="ECO:0000313" key="3">
    <source>
        <dbReference type="EMBL" id="MPN39392.1"/>
    </source>
</evidence>
<proteinExistence type="predicted"/>
<sequence length="116" mass="12449">MEIEKFIEENTAVDQAHLSDAVKLAESAAALTGLLIEAITKAGTDNGIDSEAEARKIAVQAVFGSAKLIQESDEHPYALIDKVCSPAGTTIEGLLSLQKDGFEKKIIELTETYLSR</sequence>
<dbReference type="GO" id="GO:0055129">
    <property type="term" value="P:L-proline biosynthetic process"/>
    <property type="evidence" value="ECO:0007669"/>
    <property type="project" value="TreeGrafter"/>
</dbReference>
<organism evidence="3">
    <name type="scientific">bioreactor metagenome</name>
    <dbReference type="NCBI Taxonomy" id="1076179"/>
    <lineage>
        <taxon>unclassified sequences</taxon>
        <taxon>metagenomes</taxon>
        <taxon>ecological metagenomes</taxon>
    </lineage>
</organism>
<keyword evidence="1 3" id="KW-0560">Oxidoreductase</keyword>
<dbReference type="Pfam" id="PF14748">
    <property type="entry name" value="P5CR_dimer"/>
    <property type="match status" value="1"/>
</dbReference>
<dbReference type="GO" id="GO:0004735">
    <property type="term" value="F:pyrroline-5-carboxylate reductase activity"/>
    <property type="evidence" value="ECO:0007669"/>
    <property type="project" value="UniProtKB-EC"/>
</dbReference>
<gene>
    <name evidence="3" type="primary">proC_52</name>
    <name evidence="3" type="ORF">SDC9_186920</name>
</gene>
<evidence type="ECO:0000256" key="1">
    <source>
        <dbReference type="ARBA" id="ARBA00023002"/>
    </source>
</evidence>
<dbReference type="EC" id="1.5.1.2" evidence="3"/>
<dbReference type="InterPro" id="IPR029036">
    <property type="entry name" value="P5CR_dimer"/>
</dbReference>
<dbReference type="InterPro" id="IPR008927">
    <property type="entry name" value="6-PGluconate_DH-like_C_sf"/>
</dbReference>
<dbReference type="InterPro" id="IPR053790">
    <property type="entry name" value="P5CR-like_CS"/>
</dbReference>
<evidence type="ECO:0000259" key="2">
    <source>
        <dbReference type="Pfam" id="PF14748"/>
    </source>
</evidence>
<dbReference type="Gene3D" id="1.10.3730.10">
    <property type="entry name" value="ProC C-terminal domain-like"/>
    <property type="match status" value="1"/>
</dbReference>
<name>A0A645HLS2_9ZZZZ</name>
<dbReference type="PANTHER" id="PTHR11645">
    <property type="entry name" value="PYRROLINE-5-CARBOXYLATE REDUCTASE"/>
    <property type="match status" value="1"/>
</dbReference>
<comment type="caution">
    <text evidence="3">The sequence shown here is derived from an EMBL/GenBank/DDBJ whole genome shotgun (WGS) entry which is preliminary data.</text>
</comment>
<dbReference type="SUPFAM" id="SSF48179">
    <property type="entry name" value="6-phosphogluconate dehydrogenase C-terminal domain-like"/>
    <property type="match status" value="1"/>
</dbReference>
<accession>A0A645HLS2</accession>
<reference evidence="3" key="1">
    <citation type="submission" date="2019-08" db="EMBL/GenBank/DDBJ databases">
        <authorList>
            <person name="Kucharzyk K."/>
            <person name="Murdoch R.W."/>
            <person name="Higgins S."/>
            <person name="Loffler F."/>
        </authorList>
    </citation>
    <scope>NUCLEOTIDE SEQUENCE</scope>
</reference>
<dbReference type="EMBL" id="VSSQ01095177">
    <property type="protein sequence ID" value="MPN39392.1"/>
    <property type="molecule type" value="Genomic_DNA"/>
</dbReference>